<dbReference type="Proteomes" id="UP000634660">
    <property type="component" value="Unassembled WGS sequence"/>
</dbReference>
<proteinExistence type="predicted"/>
<feature type="compositionally biased region" description="Low complexity" evidence="1">
    <location>
        <begin position="63"/>
        <end position="80"/>
    </location>
</feature>
<dbReference type="AlphaFoldDB" id="A0A918V076"/>
<evidence type="ECO:0000313" key="2">
    <source>
        <dbReference type="EMBL" id="GGZ50666.1"/>
    </source>
</evidence>
<name>A0A918V076_9ACTN</name>
<feature type="region of interest" description="Disordered" evidence="1">
    <location>
        <begin position="55"/>
        <end position="80"/>
    </location>
</feature>
<sequence>MRTTVASLVPVCAARAETVSREQAAGSEATASATACMERVIDGARLRTRARSAWAGGAGGTGAWTSAGTPAGTSAGTPAGTSVSAWAGGACSPVGEVWADRSGPGAGSAVRSARAAVEGVGAPSGKVSFRFWLTPETYFQSSPAVKAP</sequence>
<accession>A0A918V076</accession>
<protein>
    <submittedName>
        <fullName evidence="2">Uncharacterized protein</fullName>
    </submittedName>
</protein>
<comment type="caution">
    <text evidence="2">The sequence shown here is derived from an EMBL/GenBank/DDBJ whole genome shotgun (WGS) entry which is preliminary data.</text>
</comment>
<evidence type="ECO:0000313" key="3">
    <source>
        <dbReference type="Proteomes" id="UP000634660"/>
    </source>
</evidence>
<dbReference type="EMBL" id="BMVX01000002">
    <property type="protein sequence ID" value="GGZ50666.1"/>
    <property type="molecule type" value="Genomic_DNA"/>
</dbReference>
<reference evidence="2" key="1">
    <citation type="journal article" date="2014" name="Int. J. Syst. Evol. Microbiol.">
        <title>Complete genome sequence of Corynebacterium casei LMG S-19264T (=DSM 44701T), isolated from a smear-ripened cheese.</title>
        <authorList>
            <consortium name="US DOE Joint Genome Institute (JGI-PGF)"/>
            <person name="Walter F."/>
            <person name="Albersmeier A."/>
            <person name="Kalinowski J."/>
            <person name="Ruckert C."/>
        </authorList>
    </citation>
    <scope>NUCLEOTIDE SEQUENCE</scope>
    <source>
        <strain evidence="2">JCM 4834</strain>
    </source>
</reference>
<organism evidence="2 3">
    <name type="scientific">Streptomyces subrutilus</name>
    <dbReference type="NCBI Taxonomy" id="36818"/>
    <lineage>
        <taxon>Bacteria</taxon>
        <taxon>Bacillati</taxon>
        <taxon>Actinomycetota</taxon>
        <taxon>Actinomycetes</taxon>
        <taxon>Kitasatosporales</taxon>
        <taxon>Streptomycetaceae</taxon>
        <taxon>Streptomyces</taxon>
    </lineage>
</organism>
<reference evidence="2" key="2">
    <citation type="submission" date="2020-09" db="EMBL/GenBank/DDBJ databases">
        <authorList>
            <person name="Sun Q."/>
            <person name="Ohkuma M."/>
        </authorList>
    </citation>
    <scope>NUCLEOTIDE SEQUENCE</scope>
    <source>
        <strain evidence="2">JCM 4834</strain>
    </source>
</reference>
<gene>
    <name evidence="2" type="ORF">GCM10010371_07860</name>
</gene>
<evidence type="ECO:0000256" key="1">
    <source>
        <dbReference type="SAM" id="MobiDB-lite"/>
    </source>
</evidence>